<dbReference type="InterPro" id="IPR000674">
    <property type="entry name" value="Ald_Oxase/Xan_DH_a/b"/>
</dbReference>
<dbReference type="InterPro" id="IPR037165">
    <property type="entry name" value="AldOxase/xan_DH_Mopterin-bd_sf"/>
</dbReference>
<evidence type="ECO:0000259" key="3">
    <source>
        <dbReference type="SMART" id="SM01008"/>
    </source>
</evidence>
<keyword evidence="2 5" id="KW-0560">Oxidoreductase</keyword>
<evidence type="ECO:0000256" key="1">
    <source>
        <dbReference type="ARBA" id="ARBA00022505"/>
    </source>
</evidence>
<reference evidence="6" key="3">
    <citation type="journal article" date="2016" name="Genome Announc.">
        <title>Revised genome sequence of the purple photosynthetic bacterium Blastochloris viridis.</title>
        <authorList>
            <person name="Liu L.N."/>
            <person name="Faulkner M."/>
            <person name="Liu X."/>
            <person name="Huang F."/>
            <person name="Darby A.C."/>
            <person name="Hall N."/>
        </authorList>
    </citation>
    <scope>NUCLEOTIDE SEQUENCE [LARGE SCALE GENOMIC DNA]</scope>
    <source>
        <strain evidence="6">ATCC 19567 / DSM 133 / F</strain>
    </source>
</reference>
<dbReference type="EC" id="1.2.99.2" evidence="5"/>
<dbReference type="Pfam" id="PF01315">
    <property type="entry name" value="Ald_Xan_dh_C"/>
    <property type="match status" value="1"/>
</dbReference>
<dbReference type="Pfam" id="PF02738">
    <property type="entry name" value="MoCoBD_1"/>
    <property type="match status" value="1"/>
</dbReference>
<sequence length="788" mass="83763">MTVTRIGEAVKRKEDHRFITGKGQYTDDINRPGQTYAHFLRSPHAHALVRGIDATAARALPGVIAVFTGADLAADNIGALPCGWMIHSKDGSPMKAPGHPCLAQGKVRYVGDPVAVIIAETLTDAKDAAAAIEVDYEVLPAVVTAAEAQAPGAALVFDEVPRNTAFEWEIGNKEATLRAFAAAAHVTTLDIVNNRLVPNAMEPRAALAEWDSGNDAFTLWTTSQNPHVARLVLSAFVGIAPEHRLRVIAPDVGGGFGSKIFVYPEETVALWASKRVGRPVKWTCERMEAFQADAHGRDHVTHAELACDERGRILGLRVKTLANVGGYLSLFASSVPTYLYATLLSGQYDIPAIYAEVDAVYTTTTPVDAYRGAGRPEATFVVERLVEVAARQMNIDPATFRKRNFITRFPHQTPVILTYDVGGYRASLDKAMEMADVKGFGKRRREAAHRGKLRGLGYSAYIEACGIAPSAAVGSLGAGVGLWESAEVRVNPTGTVEVLTGSHSHGQGHETTFAQLVSARLGIPIEQVAVIHGDTDKVQFGMGTYGSRSGAVGMSALAKALDKVEAKAKKIAAHLMEAAEADIEFRDGRFTVVGTDRGVAFGEVALAAYVAHKFPTSEIEPGLKEGAFYDPTNFTFPAGCHICEIEIDEDTGHATVVNWTAVDDIGTVINPMIAEGQIHGGIAQGIGQALLENTRYDSAGQLITGSFTDYTMPRADDLPAFTVGLTTTPCPSNPLGLKGCGEAGAIAAPAAVINAVTDALGSEDVAMPATSEVIWRALQRARTADAAE</sequence>
<dbReference type="InterPro" id="IPR008274">
    <property type="entry name" value="AldOxase/xan_DH_MoCoBD1"/>
</dbReference>
<accession>A0A0H5BCZ6</accession>
<dbReference type="STRING" id="1079.BVIR_2239"/>
<dbReference type="EMBL" id="LN907867">
    <property type="protein sequence ID" value="CUU42671.1"/>
    <property type="molecule type" value="Genomic_DNA"/>
</dbReference>
<dbReference type="GO" id="GO:0005506">
    <property type="term" value="F:iron ion binding"/>
    <property type="evidence" value="ECO:0007669"/>
    <property type="project" value="InterPro"/>
</dbReference>
<gene>
    <name evidence="5" type="primary">coxL</name>
    <name evidence="4" type="ORF">BV133_2482</name>
    <name evidence="5" type="ORF">BVIRIDIS_16850</name>
</gene>
<dbReference type="AlphaFoldDB" id="A0A0H5BCZ6"/>
<dbReference type="InterPro" id="IPR036856">
    <property type="entry name" value="Ald_Oxase/Xan_DH_a/b_sf"/>
</dbReference>
<dbReference type="RefSeq" id="WP_055037681.1">
    <property type="nucleotide sequence ID" value="NZ_AP014854.2"/>
</dbReference>
<name>A0A0H5BCZ6_BLAVI</name>
<dbReference type="SMART" id="SM01008">
    <property type="entry name" value="Ald_Xan_dh_C"/>
    <property type="match status" value="1"/>
</dbReference>
<dbReference type="SUPFAM" id="SSF56003">
    <property type="entry name" value="Molybdenum cofactor-binding domain"/>
    <property type="match status" value="1"/>
</dbReference>
<evidence type="ECO:0000256" key="2">
    <source>
        <dbReference type="ARBA" id="ARBA00023002"/>
    </source>
</evidence>
<evidence type="ECO:0000313" key="4">
    <source>
        <dbReference type="EMBL" id="BAS00076.1"/>
    </source>
</evidence>
<keyword evidence="6" id="KW-1185">Reference proteome</keyword>
<dbReference type="PATRIC" id="fig|1079.6.peg.2330"/>
<dbReference type="InterPro" id="IPR016208">
    <property type="entry name" value="Ald_Oxase/xanthine_DH-like"/>
</dbReference>
<dbReference type="InterPro" id="IPR046867">
    <property type="entry name" value="AldOxase/xan_DH_MoCoBD2"/>
</dbReference>
<proteinExistence type="predicted"/>
<dbReference type="Pfam" id="PF20256">
    <property type="entry name" value="MoCoBD_2"/>
    <property type="match status" value="1"/>
</dbReference>
<keyword evidence="1" id="KW-0500">Molybdenum</keyword>
<dbReference type="GO" id="GO:0016491">
    <property type="term" value="F:oxidoreductase activity"/>
    <property type="evidence" value="ECO:0007669"/>
    <property type="project" value="UniProtKB-KW"/>
</dbReference>
<evidence type="ECO:0000313" key="6">
    <source>
        <dbReference type="Proteomes" id="UP000065734"/>
    </source>
</evidence>
<dbReference type="Gene3D" id="3.90.1170.50">
    <property type="entry name" value="Aldehyde oxidase/xanthine dehydrogenase, a/b hammerhead"/>
    <property type="match status" value="1"/>
</dbReference>
<dbReference type="KEGG" id="bvr:BVIR_2239"/>
<dbReference type="Proteomes" id="UP000065734">
    <property type="component" value="Chromosome I"/>
</dbReference>
<dbReference type="EMBL" id="AP014854">
    <property type="protein sequence ID" value="BAS00076.1"/>
    <property type="molecule type" value="Genomic_DNA"/>
</dbReference>
<feature type="domain" description="Aldehyde oxidase/xanthine dehydrogenase a/b hammerhead" evidence="3">
    <location>
        <begin position="20"/>
        <end position="140"/>
    </location>
</feature>
<organism evidence="5 6">
    <name type="scientific">Blastochloris viridis</name>
    <name type="common">Rhodopseudomonas viridis</name>
    <dbReference type="NCBI Taxonomy" id="1079"/>
    <lineage>
        <taxon>Bacteria</taxon>
        <taxon>Pseudomonadati</taxon>
        <taxon>Pseudomonadota</taxon>
        <taxon>Alphaproteobacteria</taxon>
        <taxon>Hyphomicrobiales</taxon>
        <taxon>Blastochloridaceae</taxon>
        <taxon>Blastochloris</taxon>
    </lineage>
</organism>
<dbReference type="SUPFAM" id="SSF54665">
    <property type="entry name" value="CO dehydrogenase molybdoprotein N-domain-like"/>
    <property type="match status" value="1"/>
</dbReference>
<dbReference type="Gene3D" id="3.30.365.10">
    <property type="entry name" value="Aldehyde oxidase/xanthine dehydrogenase, molybdopterin binding domain"/>
    <property type="match status" value="4"/>
</dbReference>
<reference evidence="4" key="1">
    <citation type="journal article" date="2015" name="Genome Announc.">
        <title>Complete Genome Sequence of the Bacteriochlorophyll b-Producing Photosynthetic Bacterium Blastochloris viridis.</title>
        <authorList>
            <person name="Tsukatani Y."/>
            <person name="Hirose Y."/>
            <person name="Harada J."/>
            <person name="Misawa N."/>
            <person name="Mori K."/>
            <person name="Inoue K."/>
            <person name="Tamiaki H."/>
        </authorList>
    </citation>
    <scope>NUCLEOTIDE SEQUENCE [LARGE SCALE GENOMIC DNA]</scope>
    <source>
        <strain evidence="4">DSM 133</strain>
    </source>
</reference>
<evidence type="ECO:0000313" key="5">
    <source>
        <dbReference type="EMBL" id="CUU42671.1"/>
    </source>
</evidence>
<dbReference type="OrthoDB" id="9763985at2"/>
<reference evidence="5" key="2">
    <citation type="submission" date="2015-11" db="EMBL/GenBank/DDBJ databases">
        <authorList>
            <person name="Zhang Y."/>
            <person name="Guo Z."/>
        </authorList>
    </citation>
    <scope>NUCLEOTIDE SEQUENCE</scope>
    <source>
        <strain evidence="5">1</strain>
    </source>
</reference>
<dbReference type="PANTHER" id="PTHR11908">
    <property type="entry name" value="XANTHINE DEHYDROGENASE"/>
    <property type="match status" value="1"/>
</dbReference>
<protein>
    <submittedName>
        <fullName evidence="5">Carbon monoxide dehydrogenase large chain</fullName>
        <ecNumber evidence="5">1.2.99.2</ecNumber>
    </submittedName>
</protein>
<dbReference type="PANTHER" id="PTHR11908:SF132">
    <property type="entry name" value="ALDEHYDE OXIDASE 1-RELATED"/>
    <property type="match status" value="1"/>
</dbReference>